<keyword evidence="2" id="KW-0645">Protease</keyword>
<dbReference type="SUPFAM" id="SSF53474">
    <property type="entry name" value="alpha/beta-Hydrolases"/>
    <property type="match status" value="1"/>
</dbReference>
<dbReference type="EMBL" id="JABEBT010000047">
    <property type="protein sequence ID" value="KAF7635109.1"/>
    <property type="molecule type" value="Genomic_DNA"/>
</dbReference>
<dbReference type="InterPro" id="IPR029058">
    <property type="entry name" value="AB_hydrolase_fold"/>
</dbReference>
<evidence type="ECO:0000256" key="1">
    <source>
        <dbReference type="ARBA" id="ARBA00011079"/>
    </source>
</evidence>
<comment type="similarity">
    <text evidence="1">Belongs to the peptidase S28 family.</text>
</comment>
<feature type="non-terminal residue" evidence="6">
    <location>
        <position position="1"/>
    </location>
</feature>
<dbReference type="InterPro" id="IPR042269">
    <property type="entry name" value="Ser_carbopepase_S28_SKS"/>
</dbReference>
<dbReference type="Gene3D" id="1.20.120.980">
    <property type="entry name" value="Serine carboxypeptidase S28, SKS domain"/>
    <property type="match status" value="1"/>
</dbReference>
<evidence type="ECO:0000256" key="4">
    <source>
        <dbReference type="ARBA" id="ARBA00022801"/>
    </source>
</evidence>
<sequence>DKPKYKWDEEWFENVPIDHFSNKINNKTFKLRYLINTEYFKRKDAPIFFCLGGQYSIEYHPSDFGFLWDTASEFGAALIFAEHRYFGHTKPFGNDSFSNVSNLIYLSPEQAIADFVLLIGYLKEKRLVNANNSPVITFGGSYGGELNAWMRLKYPKVTAGAIASSAPIHYYLNVPNLIQSSYYDIIMRTYSHYGCTMEMFNKSFDAIRKLSNTSEGRQFLNKNYHLSPLSQINSLYDAQQLIDTFTSLMEDASEWNYNEPVRPAFPANISCQAFTSAKTFEDFALAPYNTINLFYNSTGDETDFQLWNFTDDSSTSGINAWYWLTCTKIIHVLCSRGPPYDVFNKTCPYNMNDDLDFCLPYLSSIGYTKDYYQPNWVTDNFGYDFKTATNLVFTYGIYDPWTGGAWRQYPTNLGSVYSYITDGGHVYDIRENRPTDTNNIKFIRFREKMHIASWIHQAKFNSNTTDEQEFN</sequence>
<proteinExistence type="inferred from homology"/>
<dbReference type="PANTHER" id="PTHR11010">
    <property type="entry name" value="PROTEASE S28 PRO-X CARBOXYPEPTIDASE-RELATED"/>
    <property type="match status" value="1"/>
</dbReference>
<accession>A0A8S9ZNV9</accession>
<evidence type="ECO:0000256" key="2">
    <source>
        <dbReference type="ARBA" id="ARBA00022670"/>
    </source>
</evidence>
<organism evidence="6 7">
    <name type="scientific">Meloidogyne graminicola</name>
    <dbReference type="NCBI Taxonomy" id="189291"/>
    <lineage>
        <taxon>Eukaryota</taxon>
        <taxon>Metazoa</taxon>
        <taxon>Ecdysozoa</taxon>
        <taxon>Nematoda</taxon>
        <taxon>Chromadorea</taxon>
        <taxon>Rhabditida</taxon>
        <taxon>Tylenchina</taxon>
        <taxon>Tylenchomorpha</taxon>
        <taxon>Tylenchoidea</taxon>
        <taxon>Meloidogynidae</taxon>
        <taxon>Meloidogyninae</taxon>
        <taxon>Meloidogyne</taxon>
    </lineage>
</organism>
<dbReference type="GO" id="GO:0008239">
    <property type="term" value="F:dipeptidyl-peptidase activity"/>
    <property type="evidence" value="ECO:0007669"/>
    <property type="project" value="TreeGrafter"/>
</dbReference>
<dbReference type="AlphaFoldDB" id="A0A8S9ZNV9"/>
<dbReference type="PANTHER" id="PTHR11010:SF38">
    <property type="entry name" value="LYSOSOMAL PRO-X CARBOXYPEPTIDASE"/>
    <property type="match status" value="1"/>
</dbReference>
<dbReference type="Gene3D" id="3.40.50.1820">
    <property type="entry name" value="alpha/beta hydrolase"/>
    <property type="match status" value="1"/>
</dbReference>
<dbReference type="Pfam" id="PF05577">
    <property type="entry name" value="Peptidase_S28"/>
    <property type="match status" value="1"/>
</dbReference>
<dbReference type="GO" id="GO:0070008">
    <property type="term" value="F:serine-type exopeptidase activity"/>
    <property type="evidence" value="ECO:0007669"/>
    <property type="project" value="InterPro"/>
</dbReference>
<name>A0A8S9ZNV9_9BILA</name>
<reference evidence="6" key="1">
    <citation type="journal article" date="2020" name="Ecol. Evol.">
        <title>Genome structure and content of the rice root-knot nematode (Meloidogyne graminicola).</title>
        <authorList>
            <person name="Phan N.T."/>
            <person name="Danchin E.G.J."/>
            <person name="Klopp C."/>
            <person name="Perfus-Barbeoch L."/>
            <person name="Kozlowski D.K."/>
            <person name="Koutsovoulos G.D."/>
            <person name="Lopez-Roques C."/>
            <person name="Bouchez O."/>
            <person name="Zahm M."/>
            <person name="Besnard G."/>
            <person name="Bellafiore S."/>
        </authorList>
    </citation>
    <scope>NUCLEOTIDE SEQUENCE</scope>
    <source>
        <strain evidence="6">VN-18</strain>
    </source>
</reference>
<gene>
    <name evidence="6" type="ORF">Mgra_00005550</name>
</gene>
<keyword evidence="7" id="KW-1185">Reference proteome</keyword>
<evidence type="ECO:0000256" key="3">
    <source>
        <dbReference type="ARBA" id="ARBA00022729"/>
    </source>
</evidence>
<dbReference type="GO" id="GO:0006508">
    <property type="term" value="P:proteolysis"/>
    <property type="evidence" value="ECO:0007669"/>
    <property type="project" value="UniProtKB-KW"/>
</dbReference>
<dbReference type="Proteomes" id="UP000605970">
    <property type="component" value="Unassembled WGS sequence"/>
</dbReference>
<keyword evidence="3" id="KW-0732">Signal</keyword>
<evidence type="ECO:0000256" key="5">
    <source>
        <dbReference type="ARBA" id="ARBA00023180"/>
    </source>
</evidence>
<evidence type="ECO:0000313" key="6">
    <source>
        <dbReference type="EMBL" id="KAF7635109.1"/>
    </source>
</evidence>
<comment type="caution">
    <text evidence="6">The sequence shown here is derived from an EMBL/GenBank/DDBJ whole genome shotgun (WGS) entry which is preliminary data.</text>
</comment>
<dbReference type="OrthoDB" id="2130629at2759"/>
<keyword evidence="5" id="KW-0325">Glycoprotein</keyword>
<evidence type="ECO:0000313" key="7">
    <source>
        <dbReference type="Proteomes" id="UP000605970"/>
    </source>
</evidence>
<dbReference type="InterPro" id="IPR008758">
    <property type="entry name" value="Peptidase_S28"/>
</dbReference>
<protein>
    <submittedName>
        <fullName evidence="6">Uncharacterized protein</fullName>
    </submittedName>
</protein>
<keyword evidence="4" id="KW-0378">Hydrolase</keyword>